<evidence type="ECO:0000256" key="2">
    <source>
        <dbReference type="SAM" id="Phobius"/>
    </source>
</evidence>
<keyword evidence="2" id="KW-0472">Membrane</keyword>
<evidence type="ECO:0000313" key="3">
    <source>
        <dbReference type="EMBL" id="KAK4290247.1"/>
    </source>
</evidence>
<dbReference type="Gene3D" id="3.30.70.2850">
    <property type="match status" value="1"/>
</dbReference>
<protein>
    <submittedName>
        <fullName evidence="3">Uncharacterized protein</fullName>
    </submittedName>
</protein>
<dbReference type="AlphaFoldDB" id="A0AAE1NIW7"/>
<feature type="transmembrane region" description="Helical" evidence="2">
    <location>
        <begin position="21"/>
        <end position="45"/>
    </location>
</feature>
<sequence length="186" mass="21413">MRSVEEGVVKVKISRALLPAFGVAGWLGGGGGGGGVLLNLLMAWLCPQSSGSSLSYSLFTLTFPLLPLETRHSDLLDEWNKTPLNRMIQHVALKFTNSLEQNDTTEYTLGTCRMHGVTSREKKVQREKERGENEDEKEEEEVEEEEEEEEEKEEEEEEEEDEEEEEEEEEKEEEVEEEEEKEEEEE</sequence>
<feature type="region of interest" description="Disordered" evidence="1">
    <location>
        <begin position="115"/>
        <end position="186"/>
    </location>
</feature>
<gene>
    <name evidence="3" type="ORF">Pmani_036843</name>
</gene>
<accession>A0AAE1NIW7</accession>
<comment type="caution">
    <text evidence="3">The sequence shown here is derived from an EMBL/GenBank/DDBJ whole genome shotgun (WGS) entry which is preliminary data.</text>
</comment>
<name>A0AAE1NIW7_9EUCA</name>
<feature type="compositionally biased region" description="Basic and acidic residues" evidence="1">
    <location>
        <begin position="118"/>
        <end position="131"/>
    </location>
</feature>
<keyword evidence="2" id="KW-0812">Transmembrane</keyword>
<organism evidence="3 4">
    <name type="scientific">Petrolisthes manimaculis</name>
    <dbReference type="NCBI Taxonomy" id="1843537"/>
    <lineage>
        <taxon>Eukaryota</taxon>
        <taxon>Metazoa</taxon>
        <taxon>Ecdysozoa</taxon>
        <taxon>Arthropoda</taxon>
        <taxon>Crustacea</taxon>
        <taxon>Multicrustacea</taxon>
        <taxon>Malacostraca</taxon>
        <taxon>Eumalacostraca</taxon>
        <taxon>Eucarida</taxon>
        <taxon>Decapoda</taxon>
        <taxon>Pleocyemata</taxon>
        <taxon>Anomura</taxon>
        <taxon>Galatheoidea</taxon>
        <taxon>Porcellanidae</taxon>
        <taxon>Petrolisthes</taxon>
    </lineage>
</organism>
<evidence type="ECO:0000313" key="4">
    <source>
        <dbReference type="Proteomes" id="UP001292094"/>
    </source>
</evidence>
<dbReference type="EMBL" id="JAWZYT010005554">
    <property type="protein sequence ID" value="KAK4290247.1"/>
    <property type="molecule type" value="Genomic_DNA"/>
</dbReference>
<dbReference type="Proteomes" id="UP001292094">
    <property type="component" value="Unassembled WGS sequence"/>
</dbReference>
<keyword evidence="2" id="KW-1133">Transmembrane helix</keyword>
<keyword evidence="4" id="KW-1185">Reference proteome</keyword>
<proteinExistence type="predicted"/>
<evidence type="ECO:0000256" key="1">
    <source>
        <dbReference type="SAM" id="MobiDB-lite"/>
    </source>
</evidence>
<reference evidence="3" key="1">
    <citation type="submission" date="2023-11" db="EMBL/GenBank/DDBJ databases">
        <title>Genome assemblies of two species of porcelain crab, Petrolisthes cinctipes and Petrolisthes manimaculis (Anomura: Porcellanidae).</title>
        <authorList>
            <person name="Angst P."/>
        </authorList>
    </citation>
    <scope>NUCLEOTIDE SEQUENCE</scope>
    <source>
        <strain evidence="3">PB745_02</strain>
        <tissue evidence="3">Gill</tissue>
    </source>
</reference>
<feature type="compositionally biased region" description="Acidic residues" evidence="1">
    <location>
        <begin position="132"/>
        <end position="186"/>
    </location>
</feature>